<dbReference type="Proteomes" id="UP000007797">
    <property type="component" value="Unassembled WGS sequence"/>
</dbReference>
<dbReference type="EMBL" id="GL883025">
    <property type="protein sequence ID" value="EGG15923.1"/>
    <property type="molecule type" value="Genomic_DNA"/>
</dbReference>
<proteinExistence type="predicted"/>
<sequence length="1001" mass="110391">MDGAVGARGHQDNIQHILSALKRINSFPVSISEMSITAGLTKQGLMINDHVFSSIQGAFLPLDPIELNAIQFIAKQYGIDGIDFTGANICSSPSFTCLPVGQASRIQHINLDVTTFKPLGQPDVISEFPFAMLKTFRLKAANQVANPSINILNLIVQLDYLVDLSIINDPSITSIPIIFPNEMLRLETIIFDNCTNLTHIDPFFDSLTDILSLSIKRCPINRIVINETTSLPFLTTLDLDLVDSTSDSNPSGPTASDMLKLSFGLSSFPKLSLLVLSMTGNGNPQVILKSDLLLLSQVNLITTGTGTGGFKLVPQNPSIIKNIAIIGNSYIEAFTASSYTSLLSLNYLSTQLISYPWTSGSFTTLKQLGFKDSQFSTIPSTPIIPSMLNYLNFKNNVLTTIEWQAFQGIFGDSTSLFNLGLDLSDNSNLVTTIPNSMCNNIGLLDIRNTSITELPSCLICYLQDTDHIQTDIIMPPNYSCDITIVSTLLVLDNRVGIIQGSLLGFGIISESYKTLPIVPQTKLKIIWNNYLYTEKTNYQISFSQYYPEYTKTLDVIEAACPYLTSAQYDHDNHSIISLFGNFGSSLSHVSVQLNNSIPCKLESVTSKLIVCLLLERPNLGLTDVKIQVNNIDYLAVAALCFKNHTHRTEQQCLVNNCYQRGHCEPNGRCICDDLSYNPDDDCLTKYANITFNPNTTAPTTSFDIDGVGFQFEMVAIQELDIDESVINELFTNSGDWESTITTNTINNDTDTLVVYKHNASSSSSSSLTSHRRGHRQIHNNNNINITATLSYSTRERQVEFASHTLHLHPNTVKMTVYIENWTYVSSVSTLRAVFRTRLNSQSQLIDIGCDQPMEITPLQFGSLSSSLQYLRVVKDSVQFNSRFVDYVVSDGKTTFSKTIIINQTTVEGSPDQLSTLIGINLPQCASCVIDPDFTPLTIDNHAISCGRNSQVPDTWKIVVGCVVGGVAAVAAAIGGIFLWKTKKQQKNTIDSGNMKLKELQY</sequence>
<keyword evidence="1" id="KW-1133">Transmembrane helix</keyword>
<name>F4Q823_CACFS</name>
<dbReference type="PANTHER" id="PTHR24032">
    <property type="entry name" value="EGF-LIKE DOMAIN-CONTAINING PROTEIN-RELATED-RELATED"/>
    <property type="match status" value="1"/>
</dbReference>
<dbReference type="SUPFAM" id="SSF52058">
    <property type="entry name" value="L domain-like"/>
    <property type="match status" value="1"/>
</dbReference>
<gene>
    <name evidence="3" type="ORF">DFA_09594</name>
</gene>
<reference evidence="4" key="1">
    <citation type="journal article" date="2011" name="Genome Res.">
        <title>Phylogeny-wide analysis of social amoeba genomes highlights ancient origins for complex intercellular communication.</title>
        <authorList>
            <person name="Heidel A.J."/>
            <person name="Lawal H.M."/>
            <person name="Felder M."/>
            <person name="Schilde C."/>
            <person name="Helps N.R."/>
            <person name="Tunggal B."/>
            <person name="Rivero F."/>
            <person name="John U."/>
            <person name="Schleicher M."/>
            <person name="Eichinger L."/>
            <person name="Platzer M."/>
            <person name="Noegel A.A."/>
            <person name="Schaap P."/>
            <person name="Gloeckner G."/>
        </authorList>
    </citation>
    <scope>NUCLEOTIDE SEQUENCE [LARGE SCALE GENOMIC DNA]</scope>
    <source>
        <strain evidence="4">SH3</strain>
    </source>
</reference>
<protein>
    <recommendedName>
        <fullName evidence="2">ComC supersandwich domain-containing protein</fullName>
    </recommendedName>
</protein>
<dbReference type="KEGG" id="dfa:DFA_09594"/>
<keyword evidence="1" id="KW-0472">Membrane</keyword>
<dbReference type="InterPro" id="IPR032675">
    <property type="entry name" value="LRR_dom_sf"/>
</dbReference>
<dbReference type="CDD" id="cd00603">
    <property type="entry name" value="IPT_PCSR"/>
    <property type="match status" value="1"/>
</dbReference>
<accession>F4Q823</accession>
<dbReference type="Pfam" id="PF22933">
    <property type="entry name" value="ComC_SSD"/>
    <property type="match status" value="1"/>
</dbReference>
<dbReference type="InterPro" id="IPR054484">
    <property type="entry name" value="ComC_SSD"/>
</dbReference>
<organism evidence="3 4">
    <name type="scientific">Cavenderia fasciculata</name>
    <name type="common">Slime mold</name>
    <name type="synonym">Dictyostelium fasciculatum</name>
    <dbReference type="NCBI Taxonomy" id="261658"/>
    <lineage>
        <taxon>Eukaryota</taxon>
        <taxon>Amoebozoa</taxon>
        <taxon>Evosea</taxon>
        <taxon>Eumycetozoa</taxon>
        <taxon>Dictyostelia</taxon>
        <taxon>Acytosteliales</taxon>
        <taxon>Cavenderiaceae</taxon>
        <taxon>Cavenderia</taxon>
    </lineage>
</organism>
<dbReference type="GeneID" id="14868077"/>
<keyword evidence="1" id="KW-0812">Transmembrane</keyword>
<keyword evidence="4" id="KW-1185">Reference proteome</keyword>
<feature type="transmembrane region" description="Helical" evidence="1">
    <location>
        <begin position="957"/>
        <end position="979"/>
    </location>
</feature>
<dbReference type="Gene3D" id="3.80.10.10">
    <property type="entry name" value="Ribonuclease Inhibitor"/>
    <property type="match status" value="2"/>
</dbReference>
<dbReference type="RefSeq" id="XP_004352248.1">
    <property type="nucleotide sequence ID" value="XM_004352196.1"/>
</dbReference>
<evidence type="ECO:0000259" key="2">
    <source>
        <dbReference type="Pfam" id="PF22933"/>
    </source>
</evidence>
<dbReference type="AlphaFoldDB" id="F4Q823"/>
<evidence type="ECO:0000313" key="4">
    <source>
        <dbReference type="Proteomes" id="UP000007797"/>
    </source>
</evidence>
<feature type="domain" description="ComC supersandwich" evidence="2">
    <location>
        <begin position="754"/>
        <end position="934"/>
    </location>
</feature>
<evidence type="ECO:0000256" key="1">
    <source>
        <dbReference type="SAM" id="Phobius"/>
    </source>
</evidence>
<dbReference type="InterPro" id="IPR053331">
    <property type="entry name" value="EGF-like_comC"/>
</dbReference>
<evidence type="ECO:0000313" key="3">
    <source>
        <dbReference type="EMBL" id="EGG15923.1"/>
    </source>
</evidence>